<dbReference type="HOGENOM" id="CLU_2316252_0_0_11"/>
<evidence type="ECO:0000256" key="1">
    <source>
        <dbReference type="SAM" id="Phobius"/>
    </source>
</evidence>
<accession>S4H0B3</accession>
<reference evidence="2 3" key="1">
    <citation type="submission" date="2013-06" db="EMBL/GenBank/DDBJ databases">
        <authorList>
            <person name="Weinstock G."/>
            <person name="Sodergren E."/>
            <person name="Lobos E.A."/>
            <person name="Fulton L."/>
            <person name="Fulton R."/>
            <person name="Courtney L."/>
            <person name="Fronick C."/>
            <person name="O'Laughlin M."/>
            <person name="Godfrey J."/>
            <person name="Wilson R.M."/>
            <person name="Miner T."/>
            <person name="Farmer C."/>
            <person name="Delehaunty K."/>
            <person name="Cordes M."/>
            <person name="Minx P."/>
            <person name="Tomlinson C."/>
            <person name="Chen J."/>
            <person name="Wollam A."/>
            <person name="Pepin K.H."/>
            <person name="Bhonagiri V."/>
            <person name="Zhang X."/>
            <person name="Warren W."/>
            <person name="Mitreva M."/>
            <person name="Mardis E.R."/>
            <person name="Wilson R.K."/>
        </authorList>
    </citation>
    <scope>NUCLEOTIDE SEQUENCE [LARGE SCALE GENOMIC DNA]</scope>
    <source>
        <strain evidence="2 3">JCP8108</strain>
    </source>
</reference>
<dbReference type="EMBL" id="ATJJ01000015">
    <property type="protein sequence ID" value="EPI49049.1"/>
    <property type="molecule type" value="Genomic_DNA"/>
</dbReference>
<keyword evidence="1" id="KW-0472">Membrane</keyword>
<feature type="transmembrane region" description="Helical" evidence="1">
    <location>
        <begin position="35"/>
        <end position="55"/>
    </location>
</feature>
<keyword evidence="1" id="KW-1133">Transmembrane helix</keyword>
<organism evidence="2 3">
    <name type="scientific">Gardnerella vaginalis JCP8108</name>
    <dbReference type="NCBI Taxonomy" id="1261066"/>
    <lineage>
        <taxon>Bacteria</taxon>
        <taxon>Bacillati</taxon>
        <taxon>Actinomycetota</taxon>
        <taxon>Actinomycetes</taxon>
        <taxon>Bifidobacteriales</taxon>
        <taxon>Bifidobacteriaceae</taxon>
        <taxon>Gardnerella</taxon>
    </lineage>
</organism>
<comment type="caution">
    <text evidence="2">The sequence shown here is derived from an EMBL/GenBank/DDBJ whole genome shotgun (WGS) entry which is preliminary data.</text>
</comment>
<evidence type="ECO:0000313" key="3">
    <source>
        <dbReference type="Proteomes" id="UP000014521"/>
    </source>
</evidence>
<evidence type="ECO:0000313" key="2">
    <source>
        <dbReference type="EMBL" id="EPI49049.1"/>
    </source>
</evidence>
<feature type="transmembrane region" description="Helical" evidence="1">
    <location>
        <begin position="12"/>
        <end position="29"/>
    </location>
</feature>
<gene>
    <name evidence="2" type="ORF">HMPREF1581_00405</name>
</gene>
<name>S4H0B3_GARVA</name>
<dbReference type="PATRIC" id="fig|1261066.4.peg.387"/>
<dbReference type="RefSeq" id="WP_016814049.1">
    <property type="nucleotide sequence ID" value="NZ_KE347221.1"/>
</dbReference>
<sequence>MFDKRLFNKHLLYWFFLVLFVVMVLLITVTHALVYFASIYVAISQLGYQTVSLWVNNPKRCKDKPINFNKDDLYDLGILNISLTFACAFGIALANIGCL</sequence>
<feature type="transmembrane region" description="Helical" evidence="1">
    <location>
        <begin position="76"/>
        <end position="96"/>
    </location>
</feature>
<keyword evidence="1" id="KW-0812">Transmembrane</keyword>
<dbReference type="AlphaFoldDB" id="S4H0B3"/>
<protein>
    <submittedName>
        <fullName evidence="2">Uncharacterized protein</fullName>
    </submittedName>
</protein>
<dbReference type="Proteomes" id="UP000014521">
    <property type="component" value="Unassembled WGS sequence"/>
</dbReference>
<proteinExistence type="predicted"/>